<dbReference type="AlphaFoldDB" id="A0AAU7DL56"/>
<protein>
    <submittedName>
        <fullName evidence="1">Uncharacterized protein</fullName>
    </submittedName>
</protein>
<reference evidence="1" key="1">
    <citation type="submission" date="2023-03" db="EMBL/GenBank/DDBJ databases">
        <title>Edaphobacter sp.</title>
        <authorList>
            <person name="Huber K.J."/>
            <person name="Papendorf J."/>
            <person name="Pilke C."/>
            <person name="Bunk B."/>
            <person name="Sproeer C."/>
            <person name="Pester M."/>
        </authorList>
    </citation>
    <scope>NUCLEOTIDE SEQUENCE</scope>
    <source>
        <strain evidence="1">DSM 110680</strain>
    </source>
</reference>
<organism evidence="1">
    <name type="scientific">Telmatobacter sp. DSM 110680</name>
    <dbReference type="NCBI Taxonomy" id="3036704"/>
    <lineage>
        <taxon>Bacteria</taxon>
        <taxon>Pseudomonadati</taxon>
        <taxon>Acidobacteriota</taxon>
        <taxon>Terriglobia</taxon>
        <taxon>Terriglobales</taxon>
        <taxon>Acidobacteriaceae</taxon>
        <taxon>Telmatobacter</taxon>
    </lineage>
</organism>
<accession>A0AAU7DL56</accession>
<proteinExistence type="predicted"/>
<dbReference type="EMBL" id="CP121196">
    <property type="protein sequence ID" value="XBH18060.1"/>
    <property type="molecule type" value="Genomic_DNA"/>
</dbReference>
<name>A0AAU7DL56_9BACT</name>
<sequence length="126" mass="14661">MWIFSIYGFYSVACASKPDGALDPDTLMVRARCKDHLQNLQKRCPQLASSKILSPPNRDYGYRLIAPKSVWVAALQEMAEEQKWDNFKNEVAQRMGRDGAEYTDALHEVWRIMYRLQESETRQGWS</sequence>
<dbReference type="RefSeq" id="WP_348263283.1">
    <property type="nucleotide sequence ID" value="NZ_CP121196.1"/>
</dbReference>
<evidence type="ECO:0000313" key="1">
    <source>
        <dbReference type="EMBL" id="XBH18060.1"/>
    </source>
</evidence>
<gene>
    <name evidence="1" type="ORF">P8935_01725</name>
</gene>